<dbReference type="InterPro" id="IPR007410">
    <property type="entry name" value="LpqE-like"/>
</dbReference>
<keyword evidence="1" id="KW-0732">Signal</keyword>
<comment type="caution">
    <text evidence="2">The sequence shown here is derived from an EMBL/GenBank/DDBJ whole genome shotgun (WGS) entry which is preliminary data.</text>
</comment>
<dbReference type="InterPro" id="IPR036182">
    <property type="entry name" value="PCuAC_sf"/>
</dbReference>
<evidence type="ECO:0000313" key="2">
    <source>
        <dbReference type="EMBL" id="MDY7218959.1"/>
    </source>
</evidence>
<dbReference type="EMBL" id="JAXIVU010000004">
    <property type="protein sequence ID" value="MDY7218959.1"/>
    <property type="molecule type" value="Genomic_DNA"/>
</dbReference>
<reference evidence="2 3" key="1">
    <citation type="submission" date="2023-12" db="EMBL/GenBank/DDBJ databases">
        <title>Denitrificimonas halotolerans sp. nov.,a novel species isolated from landfill leachate.</title>
        <authorList>
            <person name="Wang S."/>
        </authorList>
    </citation>
    <scope>NUCLEOTIDE SEQUENCE [LARGE SCALE GENOMIC DNA]</scope>
    <source>
        <strain evidence="2 3">JX-1</strain>
    </source>
</reference>
<proteinExistence type="predicted"/>
<protein>
    <submittedName>
        <fullName evidence="2">Copper chaperone PCu(A)C</fullName>
    </submittedName>
</protein>
<evidence type="ECO:0000313" key="3">
    <source>
        <dbReference type="Proteomes" id="UP001294570"/>
    </source>
</evidence>
<dbReference type="PANTHER" id="PTHR36302">
    <property type="entry name" value="BLR7088 PROTEIN"/>
    <property type="match status" value="1"/>
</dbReference>
<name>A0ABU5GQB3_9GAMM</name>
<dbReference type="Pfam" id="PF04314">
    <property type="entry name" value="PCuAC"/>
    <property type="match status" value="1"/>
</dbReference>
<accession>A0ABU5GQB3</accession>
<feature type="chain" id="PRO_5046590552" evidence="1">
    <location>
        <begin position="24"/>
        <end position="176"/>
    </location>
</feature>
<dbReference type="InterPro" id="IPR058248">
    <property type="entry name" value="Lxx211020-like"/>
</dbReference>
<dbReference type="Gene3D" id="2.60.40.1890">
    <property type="entry name" value="PCu(A)C copper chaperone"/>
    <property type="match status" value="1"/>
</dbReference>
<dbReference type="SUPFAM" id="SSF110087">
    <property type="entry name" value="DR1885-like metal-binding protein"/>
    <property type="match status" value="1"/>
</dbReference>
<dbReference type="PANTHER" id="PTHR36302:SF1">
    <property type="entry name" value="COPPER CHAPERONE PCU(A)C"/>
    <property type="match status" value="1"/>
</dbReference>
<feature type="signal peptide" evidence="1">
    <location>
        <begin position="1"/>
        <end position="23"/>
    </location>
</feature>
<sequence>MRLTALAFSIFALTFAATIPTYATDHTEHARNEKKNQAQQYTALHVDAAWSRELPPTAAVGAAFLTISNPTDQADRLIRAYSPIAAVTELHAHIHQDNIMRMVKVDNIEVPANTQLILVPGGYHIMLIDLKQPLVAGEQLPLTLEFEHAGEIELIVSIKSSAAGTSAEQHEKHIVN</sequence>
<dbReference type="Proteomes" id="UP001294570">
    <property type="component" value="Unassembled WGS sequence"/>
</dbReference>
<keyword evidence="3" id="KW-1185">Reference proteome</keyword>
<organism evidence="2 3">
    <name type="scientific">Denitrificimonas halotolerans</name>
    <dbReference type="NCBI Taxonomy" id="3098930"/>
    <lineage>
        <taxon>Bacteria</taxon>
        <taxon>Pseudomonadati</taxon>
        <taxon>Pseudomonadota</taxon>
        <taxon>Gammaproteobacteria</taxon>
        <taxon>Pseudomonadales</taxon>
        <taxon>Pseudomonadaceae</taxon>
        <taxon>Denitrificimonas</taxon>
    </lineage>
</organism>
<evidence type="ECO:0000256" key="1">
    <source>
        <dbReference type="SAM" id="SignalP"/>
    </source>
</evidence>
<gene>
    <name evidence="2" type="ORF">TOI97_05160</name>
</gene>
<dbReference type="RefSeq" id="WP_321553048.1">
    <property type="nucleotide sequence ID" value="NZ_JAXIVU010000004.1"/>
</dbReference>